<gene>
    <name evidence="12 15" type="primary">priA</name>
    <name evidence="15" type="ORF">H6X83_06455</name>
</gene>
<dbReference type="Proteomes" id="UP000516046">
    <property type="component" value="Chromosome"/>
</dbReference>
<dbReference type="InterPro" id="IPR001650">
    <property type="entry name" value="Helicase_C-like"/>
</dbReference>
<dbReference type="AlphaFoldDB" id="A0A7G9WKM5"/>
<evidence type="ECO:0000256" key="8">
    <source>
        <dbReference type="ARBA" id="ARBA00022840"/>
    </source>
</evidence>
<evidence type="ECO:0000256" key="1">
    <source>
        <dbReference type="ARBA" id="ARBA00022515"/>
    </source>
</evidence>
<keyword evidence="2 12" id="KW-0235">DNA replication</keyword>
<keyword evidence="5 12" id="KW-0378">Hydrolase</keyword>
<dbReference type="Pfam" id="PF17764">
    <property type="entry name" value="PriA_3primeBD"/>
    <property type="match status" value="1"/>
</dbReference>
<reference evidence="15 16" key="1">
    <citation type="submission" date="2020-08" db="EMBL/GenBank/DDBJ databases">
        <authorList>
            <person name="Ren C."/>
            <person name="Gu Y."/>
            <person name="Xu Y."/>
        </authorList>
    </citation>
    <scope>NUCLEOTIDE SEQUENCE [LARGE SCALE GENOMIC DNA]</scope>
    <source>
        <strain evidence="15 16">LBM18003</strain>
    </source>
</reference>
<dbReference type="InterPro" id="IPR041222">
    <property type="entry name" value="PriA_3primeBD"/>
</dbReference>
<dbReference type="PROSITE" id="PS51194">
    <property type="entry name" value="HELICASE_CTER"/>
    <property type="match status" value="1"/>
</dbReference>
<comment type="subunit">
    <text evidence="12">Component of the replication restart primosome.</text>
</comment>
<evidence type="ECO:0000313" key="15">
    <source>
        <dbReference type="EMBL" id="QNO19237.1"/>
    </source>
</evidence>
<feature type="binding site" evidence="12">
    <location>
        <position position="559"/>
    </location>
    <ligand>
        <name>Zn(2+)</name>
        <dbReference type="ChEBI" id="CHEBI:29105"/>
        <label>1</label>
    </ligand>
</feature>
<dbReference type="FunFam" id="3.40.50.300:FF:000489">
    <property type="entry name" value="Primosome assembly protein PriA"/>
    <property type="match status" value="1"/>
</dbReference>
<dbReference type="GO" id="GO:0006302">
    <property type="term" value="P:double-strand break repair"/>
    <property type="evidence" value="ECO:0007669"/>
    <property type="project" value="InterPro"/>
</dbReference>
<dbReference type="SMART" id="SM00490">
    <property type="entry name" value="HELICc"/>
    <property type="match status" value="1"/>
</dbReference>
<dbReference type="GO" id="GO:0008270">
    <property type="term" value="F:zinc ion binding"/>
    <property type="evidence" value="ECO:0007669"/>
    <property type="project" value="UniProtKB-UniRule"/>
</dbReference>
<dbReference type="InterPro" id="IPR005259">
    <property type="entry name" value="PriA"/>
</dbReference>
<keyword evidence="10 12" id="KW-0413">Isomerase</keyword>
<dbReference type="InterPro" id="IPR014001">
    <property type="entry name" value="Helicase_ATP-bd"/>
</dbReference>
<feature type="binding site" evidence="12">
    <location>
        <position position="546"/>
    </location>
    <ligand>
        <name>Zn(2+)</name>
        <dbReference type="ChEBI" id="CHEBI:29105"/>
        <label>2</label>
    </ligand>
</feature>
<dbReference type="EMBL" id="CP060696">
    <property type="protein sequence ID" value="QNO19237.1"/>
    <property type="molecule type" value="Genomic_DNA"/>
</dbReference>
<evidence type="ECO:0000256" key="7">
    <source>
        <dbReference type="ARBA" id="ARBA00022833"/>
    </source>
</evidence>
<evidence type="ECO:0000256" key="3">
    <source>
        <dbReference type="ARBA" id="ARBA00022723"/>
    </source>
</evidence>
<feature type="domain" description="Helicase C-terminal" evidence="14">
    <location>
        <begin position="551"/>
        <end position="710"/>
    </location>
</feature>
<keyword evidence="7 12" id="KW-0862">Zinc</keyword>
<keyword evidence="6 12" id="KW-0347">Helicase</keyword>
<proteinExistence type="inferred from homology"/>
<feature type="binding site" evidence="12">
    <location>
        <position position="528"/>
    </location>
    <ligand>
        <name>Zn(2+)</name>
        <dbReference type="ChEBI" id="CHEBI:29105"/>
        <label>2</label>
    </ligand>
</feature>
<dbReference type="InterPro" id="IPR041236">
    <property type="entry name" value="PriA_C"/>
</dbReference>
<keyword evidence="3 12" id="KW-0479">Metal-binding</keyword>
<dbReference type="Gene3D" id="3.40.50.300">
    <property type="entry name" value="P-loop containing nucleotide triphosphate hydrolases"/>
    <property type="match status" value="2"/>
</dbReference>
<dbReference type="HAMAP" id="MF_00983">
    <property type="entry name" value="PriA"/>
    <property type="match status" value="1"/>
</dbReference>
<dbReference type="SUPFAM" id="SSF52540">
    <property type="entry name" value="P-loop containing nucleoside triphosphate hydrolases"/>
    <property type="match status" value="2"/>
</dbReference>
<comment type="cofactor">
    <cofactor evidence="12">
        <name>Zn(2+)</name>
        <dbReference type="ChEBI" id="CHEBI:29105"/>
    </cofactor>
    <text evidence="12">Binds 2 zinc ions per subunit.</text>
</comment>
<evidence type="ECO:0000256" key="2">
    <source>
        <dbReference type="ARBA" id="ARBA00022705"/>
    </source>
</evidence>
<dbReference type="PROSITE" id="PS51192">
    <property type="entry name" value="HELICASE_ATP_BIND_1"/>
    <property type="match status" value="1"/>
</dbReference>
<keyword evidence="1 12" id="KW-0639">Primosome</keyword>
<sequence>MLMVRVAVENTVYHFDKDFDYAVPASLAEKAVPGCRVQVPFGTANRVCQGMILSVHEAEGNAKIKFLQAVLDEAPLLSNEMLFLIPWLKERYYCTLFDAVRLLLPAGLTYRMQSIYALAVGVTKETVQTLPPEKQAAALPLLRQSSLEKGKLLRQAGLSPDSLVLDDLCRNGILQRTMDPVRRMGDASMKMVRLHEPLPDPLKLTPRQREVFHVLQDAGCASVKEVCYFTGVTPAVIKNMTAHGVCDEYEQETYRTPYLTGECTETGEQTPIHLSPEQETAYEHLLAAYRAGEATYSLLYGVTGSGKTSVYLCLIDQVLQDGRDVILMVPEISLTPQSVHIFQQRYGKKVAVFHSGLSVGERMDEWKRVKRGEATVVVGTRSAIFAPLAHIGLIIVDEEQESTYQSESSPRYHAKEVAWFRCRYHRALLLLASATPCVETYYAAQTGKIGLETLSQRYGEAQLPEVCICDMNEELRNGNASVLSWPLLTALRENLEQKRQSILLLNRRGYNTFASCQDCGHVMTCPNCSISLTYHAANNRLMCHYCGYSVPMTAECPECHGKHLRYTGAGTQKAEEQLQELLPRARILRLDADATMSRYAYEDKLRQFADGEYDLIVGTQMVAKGLDFENVTVVGVLSADQSLYNDDFRSTERTFDLLTQVVGRAGRGRFRGRAFLQTFTPENPVFALAASQNYPAFYQQELPLRKLMLYPPFADLCVVGFVGSNEQEVRGGSMVFLQQLRQLAKTEYRQLPLRVLNPSPAHILRAGGKYRYKLLLKCRNSRLFRQMISRLLVHFAGEKKFKHVTAFADMNPDTVL</sequence>
<evidence type="ECO:0000313" key="16">
    <source>
        <dbReference type="Proteomes" id="UP000516046"/>
    </source>
</evidence>
<evidence type="ECO:0000256" key="12">
    <source>
        <dbReference type="HAMAP-Rule" id="MF_00983"/>
    </source>
</evidence>
<keyword evidence="8 12" id="KW-0067">ATP-binding</keyword>
<feature type="binding site" evidence="12">
    <location>
        <position position="543"/>
    </location>
    <ligand>
        <name>Zn(2+)</name>
        <dbReference type="ChEBI" id="CHEBI:29105"/>
        <label>2</label>
    </ligand>
</feature>
<evidence type="ECO:0000256" key="4">
    <source>
        <dbReference type="ARBA" id="ARBA00022741"/>
    </source>
</evidence>
<dbReference type="CDD" id="cd17929">
    <property type="entry name" value="DEXHc_priA"/>
    <property type="match status" value="1"/>
</dbReference>
<dbReference type="RefSeq" id="WP_212508306.1">
    <property type="nucleotide sequence ID" value="NZ_CP060696.1"/>
</dbReference>
<dbReference type="InterPro" id="IPR040498">
    <property type="entry name" value="PriA_CRR"/>
</dbReference>
<dbReference type="GO" id="GO:0006270">
    <property type="term" value="P:DNA replication initiation"/>
    <property type="evidence" value="ECO:0007669"/>
    <property type="project" value="TreeGrafter"/>
</dbReference>
<organism evidence="15 16">
    <name type="scientific">Caproicibacterium amylolyticum</name>
    <dbReference type="NCBI Taxonomy" id="2766537"/>
    <lineage>
        <taxon>Bacteria</taxon>
        <taxon>Bacillati</taxon>
        <taxon>Bacillota</taxon>
        <taxon>Clostridia</taxon>
        <taxon>Eubacteriales</taxon>
        <taxon>Oscillospiraceae</taxon>
        <taxon>Caproicibacterium</taxon>
    </lineage>
</organism>
<comment type="function">
    <text evidence="12">Initiates the restart of stalled replication forks, which reloads the replicative helicase on sites other than the origin of replication. Recognizes and binds to abandoned replication forks and remodels them to uncover a helicase loading site. Promotes assembly of the primosome at these replication forks.</text>
</comment>
<evidence type="ECO:0000256" key="9">
    <source>
        <dbReference type="ARBA" id="ARBA00023125"/>
    </source>
</evidence>
<dbReference type="Pfam" id="PF00271">
    <property type="entry name" value="Helicase_C"/>
    <property type="match status" value="1"/>
</dbReference>
<dbReference type="SMART" id="SM00487">
    <property type="entry name" value="DEXDc"/>
    <property type="match status" value="1"/>
</dbReference>
<dbReference type="Pfam" id="PF18074">
    <property type="entry name" value="PriA_C"/>
    <property type="match status" value="1"/>
</dbReference>
<dbReference type="NCBIfam" id="TIGR00595">
    <property type="entry name" value="priA"/>
    <property type="match status" value="1"/>
</dbReference>
<dbReference type="InterPro" id="IPR042115">
    <property type="entry name" value="PriA_3primeBD_sf"/>
</dbReference>
<keyword evidence="16" id="KW-1185">Reference proteome</keyword>
<dbReference type="GO" id="GO:0003677">
    <property type="term" value="F:DNA binding"/>
    <property type="evidence" value="ECO:0007669"/>
    <property type="project" value="UniProtKB-UniRule"/>
</dbReference>
<dbReference type="PANTHER" id="PTHR30580:SF0">
    <property type="entry name" value="PRIMOSOMAL PROTEIN N"/>
    <property type="match status" value="1"/>
</dbReference>
<feature type="binding site" evidence="12">
    <location>
        <position position="556"/>
    </location>
    <ligand>
        <name>Zn(2+)</name>
        <dbReference type="ChEBI" id="CHEBI:29105"/>
        <label>1</label>
    </ligand>
</feature>
<dbReference type="GO" id="GO:0005524">
    <property type="term" value="F:ATP binding"/>
    <property type="evidence" value="ECO:0007669"/>
    <property type="project" value="UniProtKB-UniRule"/>
</dbReference>
<dbReference type="Gene3D" id="3.40.1440.60">
    <property type="entry name" value="PriA, 3(prime) DNA-binding domain"/>
    <property type="match status" value="1"/>
</dbReference>
<comment type="similarity">
    <text evidence="12">Belongs to the helicase family. PriA subfamily.</text>
</comment>
<dbReference type="InterPro" id="IPR027417">
    <property type="entry name" value="P-loop_NTPase"/>
</dbReference>
<evidence type="ECO:0000259" key="13">
    <source>
        <dbReference type="PROSITE" id="PS51192"/>
    </source>
</evidence>
<evidence type="ECO:0000256" key="6">
    <source>
        <dbReference type="ARBA" id="ARBA00022806"/>
    </source>
</evidence>
<feature type="domain" description="Helicase ATP-binding" evidence="13">
    <location>
        <begin position="288"/>
        <end position="454"/>
    </location>
</feature>
<feature type="binding site" evidence="12">
    <location>
        <position position="519"/>
    </location>
    <ligand>
        <name>Zn(2+)</name>
        <dbReference type="ChEBI" id="CHEBI:29105"/>
        <label>1</label>
    </ligand>
</feature>
<dbReference type="InterPro" id="IPR011545">
    <property type="entry name" value="DEAD/DEAH_box_helicase_dom"/>
</dbReference>
<evidence type="ECO:0000256" key="10">
    <source>
        <dbReference type="ARBA" id="ARBA00023235"/>
    </source>
</evidence>
<keyword evidence="9 12" id="KW-0238">DNA-binding</keyword>
<dbReference type="GO" id="GO:0016787">
    <property type="term" value="F:hydrolase activity"/>
    <property type="evidence" value="ECO:0007669"/>
    <property type="project" value="UniProtKB-KW"/>
</dbReference>
<dbReference type="GO" id="GO:1990077">
    <property type="term" value="C:primosome complex"/>
    <property type="evidence" value="ECO:0007669"/>
    <property type="project" value="UniProtKB-UniRule"/>
</dbReference>
<keyword evidence="4 12" id="KW-0547">Nucleotide-binding</keyword>
<evidence type="ECO:0000256" key="11">
    <source>
        <dbReference type="ARBA" id="ARBA00048988"/>
    </source>
</evidence>
<accession>A0A7G9WKM5</accession>
<dbReference type="PANTHER" id="PTHR30580">
    <property type="entry name" value="PRIMOSOMAL PROTEIN N"/>
    <property type="match status" value="1"/>
</dbReference>
<name>A0A7G9WKM5_9FIRM</name>
<dbReference type="Pfam" id="PF00270">
    <property type="entry name" value="DEAD"/>
    <property type="match status" value="1"/>
</dbReference>
<evidence type="ECO:0000256" key="5">
    <source>
        <dbReference type="ARBA" id="ARBA00022801"/>
    </source>
</evidence>
<feature type="binding site" evidence="12">
    <location>
        <position position="525"/>
    </location>
    <ligand>
        <name>Zn(2+)</name>
        <dbReference type="ChEBI" id="CHEBI:29105"/>
        <label>2</label>
    </ligand>
</feature>
<evidence type="ECO:0000259" key="14">
    <source>
        <dbReference type="PROSITE" id="PS51194"/>
    </source>
</evidence>
<dbReference type="KEGG" id="caml:H6X83_06455"/>
<comment type="catalytic activity">
    <reaction evidence="11 12">
        <text>ATP + H2O = ADP + phosphate + H(+)</text>
        <dbReference type="Rhea" id="RHEA:13065"/>
        <dbReference type="ChEBI" id="CHEBI:15377"/>
        <dbReference type="ChEBI" id="CHEBI:15378"/>
        <dbReference type="ChEBI" id="CHEBI:30616"/>
        <dbReference type="ChEBI" id="CHEBI:43474"/>
        <dbReference type="ChEBI" id="CHEBI:456216"/>
        <dbReference type="EC" id="5.6.2.4"/>
    </reaction>
</comment>
<dbReference type="GO" id="GO:0006310">
    <property type="term" value="P:DNA recombination"/>
    <property type="evidence" value="ECO:0007669"/>
    <property type="project" value="InterPro"/>
</dbReference>
<comment type="catalytic activity">
    <reaction evidence="12">
        <text>Couples ATP hydrolysis with the unwinding of duplex DNA by translocating in the 3'-5' direction.</text>
        <dbReference type="EC" id="5.6.2.4"/>
    </reaction>
</comment>
<dbReference type="EC" id="5.6.2.4" evidence="12"/>
<feature type="binding site" evidence="12">
    <location>
        <position position="516"/>
    </location>
    <ligand>
        <name>Zn(2+)</name>
        <dbReference type="ChEBI" id="CHEBI:29105"/>
        <label>1</label>
    </ligand>
</feature>
<dbReference type="GO" id="GO:0043138">
    <property type="term" value="F:3'-5' DNA helicase activity"/>
    <property type="evidence" value="ECO:0007669"/>
    <property type="project" value="UniProtKB-EC"/>
</dbReference>
<dbReference type="GO" id="GO:0006269">
    <property type="term" value="P:DNA replication, synthesis of primer"/>
    <property type="evidence" value="ECO:0007669"/>
    <property type="project" value="UniProtKB-KW"/>
</dbReference>
<protein>
    <recommendedName>
        <fullName evidence="12">Replication restart protein PriA</fullName>
    </recommendedName>
    <alternativeName>
        <fullName evidence="12">ATP-dependent DNA helicase PriA</fullName>
        <ecNumber evidence="12">5.6.2.4</ecNumber>
    </alternativeName>
    <alternativeName>
        <fullName evidence="12">DNA 3'-5' helicase PriA</fullName>
    </alternativeName>
</protein>
<dbReference type="Pfam" id="PF18319">
    <property type="entry name" value="Zn_ribbon_PriA"/>
    <property type="match status" value="1"/>
</dbReference>